<dbReference type="PRINTS" id="PR00053">
    <property type="entry name" value="FORKHEAD"/>
</dbReference>
<feature type="region of interest" description="Disordered" evidence="4">
    <location>
        <begin position="1"/>
        <end position="36"/>
    </location>
</feature>
<dbReference type="InterPro" id="IPR036390">
    <property type="entry name" value="WH_DNA-bd_sf"/>
</dbReference>
<name>A0AAV7I139_COTGL</name>
<evidence type="ECO:0000313" key="6">
    <source>
        <dbReference type="EMBL" id="KAH0540897.1"/>
    </source>
</evidence>
<keyword evidence="2 3" id="KW-0539">Nucleus</keyword>
<dbReference type="SUPFAM" id="SSF46785">
    <property type="entry name" value="Winged helix' DNA-binding domain"/>
    <property type="match status" value="1"/>
</dbReference>
<dbReference type="GO" id="GO:0000978">
    <property type="term" value="F:RNA polymerase II cis-regulatory region sequence-specific DNA binding"/>
    <property type="evidence" value="ECO:0007669"/>
    <property type="project" value="TreeGrafter"/>
</dbReference>
<protein>
    <recommendedName>
        <fullName evidence="5">Fork-head domain-containing protein</fullName>
    </recommendedName>
</protein>
<dbReference type="SMART" id="SM00339">
    <property type="entry name" value="FH"/>
    <property type="match status" value="1"/>
</dbReference>
<dbReference type="GO" id="GO:0000981">
    <property type="term" value="F:DNA-binding transcription factor activity, RNA polymerase II-specific"/>
    <property type="evidence" value="ECO:0007669"/>
    <property type="project" value="TreeGrafter"/>
</dbReference>
<dbReference type="FunFam" id="1.10.10.10:FF:000135">
    <property type="entry name" value="forkhead box protein G1"/>
    <property type="match status" value="1"/>
</dbReference>
<dbReference type="PROSITE" id="PS00658">
    <property type="entry name" value="FORK_HEAD_2"/>
    <property type="match status" value="1"/>
</dbReference>
<evidence type="ECO:0000256" key="2">
    <source>
        <dbReference type="ARBA" id="ARBA00023242"/>
    </source>
</evidence>
<dbReference type="Gene3D" id="1.10.10.10">
    <property type="entry name" value="Winged helix-like DNA-binding domain superfamily/Winged helix DNA-binding domain"/>
    <property type="match status" value="1"/>
</dbReference>
<proteinExistence type="predicted"/>
<evidence type="ECO:0000256" key="4">
    <source>
        <dbReference type="SAM" id="MobiDB-lite"/>
    </source>
</evidence>
<dbReference type="InterPro" id="IPR018122">
    <property type="entry name" value="TF_fork_head_CS_1"/>
</dbReference>
<evidence type="ECO:0000259" key="5">
    <source>
        <dbReference type="PROSITE" id="PS50039"/>
    </source>
</evidence>
<organism evidence="6 7">
    <name type="scientific">Cotesia glomerata</name>
    <name type="common">Lepidopteran parasitic wasp</name>
    <name type="synonym">Apanteles glomeratus</name>
    <dbReference type="NCBI Taxonomy" id="32391"/>
    <lineage>
        <taxon>Eukaryota</taxon>
        <taxon>Metazoa</taxon>
        <taxon>Ecdysozoa</taxon>
        <taxon>Arthropoda</taxon>
        <taxon>Hexapoda</taxon>
        <taxon>Insecta</taxon>
        <taxon>Pterygota</taxon>
        <taxon>Neoptera</taxon>
        <taxon>Endopterygota</taxon>
        <taxon>Hymenoptera</taxon>
        <taxon>Apocrita</taxon>
        <taxon>Ichneumonoidea</taxon>
        <taxon>Braconidae</taxon>
        <taxon>Microgastrinae</taxon>
        <taxon>Cotesia</taxon>
    </lineage>
</organism>
<dbReference type="InterPro" id="IPR030456">
    <property type="entry name" value="TF_fork_head_CS_2"/>
</dbReference>
<dbReference type="PROSITE" id="PS00657">
    <property type="entry name" value="FORK_HEAD_1"/>
    <property type="match status" value="1"/>
</dbReference>
<comment type="caution">
    <text evidence="6">The sequence shown here is derived from an EMBL/GenBank/DDBJ whole genome shotgun (WGS) entry which is preliminary data.</text>
</comment>
<evidence type="ECO:0000313" key="7">
    <source>
        <dbReference type="Proteomes" id="UP000826195"/>
    </source>
</evidence>
<dbReference type="GO" id="GO:0009653">
    <property type="term" value="P:anatomical structure morphogenesis"/>
    <property type="evidence" value="ECO:0007669"/>
    <property type="project" value="TreeGrafter"/>
</dbReference>
<accession>A0AAV7I139</accession>
<keyword evidence="7" id="KW-1185">Reference proteome</keyword>
<dbReference type="InterPro" id="IPR050211">
    <property type="entry name" value="FOX_domain-containing"/>
</dbReference>
<dbReference type="GO" id="GO:0005634">
    <property type="term" value="C:nucleus"/>
    <property type="evidence" value="ECO:0007669"/>
    <property type="project" value="UniProtKB-SubCell"/>
</dbReference>
<dbReference type="PROSITE" id="PS50039">
    <property type="entry name" value="FORK_HEAD_3"/>
    <property type="match status" value="1"/>
</dbReference>
<sequence length="434" mass="48893">MVVRSTPLHPQLHTRPIDNKTVNMPRPSKESYSGEQKPPYSYISLTAMAIWSSKEKMLPLAEIYRFIADRFPYYRRDTRRWQNSLRHNLSFNDCFIKVPRNPHTPGKGAYWALHPAALSMFENGSYLRRRKRFKLPKSLKEESQVLAETAARLASSNSNSCSEFPVINHYPGSHHQSTHHHDNPHLYQDQNFALTQRQLDFLNFTSITGLSSINHDEDKLSPRNSGLASMTTDHQLLSSSSNIVSVAMESEISGATIGTRDPDRERVTIKKPKPLVCKPAKSFNIESIIKTSSPSEQRPSRLDLETIDRDPVPELPLQIQAQSQNLLPWHSSLYSNLNPLGNYSLNLNQAAAFYATALATANLFALHPGYPSKTSFTEGMVNSSLYNFYPGIPSLLRLEPTAGPPTLFPPSAEEGSLEIREVNPYEDNCSKDLT</sequence>
<dbReference type="AlphaFoldDB" id="A0AAV7I139"/>
<dbReference type="EMBL" id="JAHXZJ010002609">
    <property type="protein sequence ID" value="KAH0540897.1"/>
    <property type="molecule type" value="Genomic_DNA"/>
</dbReference>
<comment type="subcellular location">
    <subcellularLocation>
        <location evidence="3">Nucleus</location>
    </subcellularLocation>
</comment>
<reference evidence="6 7" key="1">
    <citation type="journal article" date="2021" name="J. Hered.">
        <title>A chromosome-level genome assembly of the parasitoid wasp, Cotesia glomerata (Hymenoptera: Braconidae).</title>
        <authorList>
            <person name="Pinto B.J."/>
            <person name="Weis J.J."/>
            <person name="Gamble T."/>
            <person name="Ode P.J."/>
            <person name="Paul R."/>
            <person name="Zaspel J.M."/>
        </authorList>
    </citation>
    <scope>NUCLEOTIDE SEQUENCE [LARGE SCALE GENOMIC DNA]</scope>
    <source>
        <strain evidence="6">CgM1</strain>
    </source>
</reference>
<dbReference type="InterPro" id="IPR036388">
    <property type="entry name" value="WH-like_DNA-bd_sf"/>
</dbReference>
<dbReference type="PANTHER" id="PTHR11829">
    <property type="entry name" value="FORKHEAD BOX PROTEIN"/>
    <property type="match status" value="1"/>
</dbReference>
<feature type="DNA-binding region" description="Fork-head" evidence="3">
    <location>
        <begin position="37"/>
        <end position="131"/>
    </location>
</feature>
<dbReference type="GO" id="GO:0030154">
    <property type="term" value="P:cell differentiation"/>
    <property type="evidence" value="ECO:0007669"/>
    <property type="project" value="TreeGrafter"/>
</dbReference>
<keyword evidence="1 3" id="KW-0238">DNA-binding</keyword>
<evidence type="ECO:0000256" key="1">
    <source>
        <dbReference type="ARBA" id="ARBA00023125"/>
    </source>
</evidence>
<feature type="domain" description="Fork-head" evidence="5">
    <location>
        <begin position="37"/>
        <end position="131"/>
    </location>
</feature>
<dbReference type="InterPro" id="IPR001766">
    <property type="entry name" value="Fork_head_dom"/>
</dbReference>
<evidence type="ECO:0000256" key="3">
    <source>
        <dbReference type="PROSITE-ProRule" id="PRU00089"/>
    </source>
</evidence>
<gene>
    <name evidence="6" type="ORF">KQX54_020417</name>
</gene>
<dbReference type="Proteomes" id="UP000826195">
    <property type="component" value="Unassembled WGS sequence"/>
</dbReference>
<dbReference type="Pfam" id="PF00250">
    <property type="entry name" value="Forkhead"/>
    <property type="match status" value="1"/>
</dbReference>
<dbReference type="PANTHER" id="PTHR11829:SF377">
    <property type="entry name" value="FORK HEAD DOMAIN-CONTAINING PROTEIN FD4-RELATED"/>
    <property type="match status" value="1"/>
</dbReference>